<dbReference type="InterPro" id="IPR048868">
    <property type="entry name" value="OGG-like_put"/>
</dbReference>
<dbReference type="AlphaFoldDB" id="A0A1I6PVW2"/>
<sequence>MFIKNYTDLITNLPYQEQAFTIKRSNWSKYISAIDSNRFFKESNEITLSRMDLFHGAEEMESFIVKTLMWGYPTGGRGDNIQKVLKKDSLSLLVDILCDYKNGNISNERFTKDLSNIEGVGISTLSKFTYFLQTSIEGYSSLILDERIMRVINEVKFNELKDLGKYNRENAGKKYSMYIKLMDELAKDMSVRADQIELFLFMFGQNLKE</sequence>
<dbReference type="EMBL" id="FPAG01000001">
    <property type="protein sequence ID" value="SFS44185.1"/>
    <property type="molecule type" value="Genomic_DNA"/>
</dbReference>
<evidence type="ECO:0000313" key="1">
    <source>
        <dbReference type="EMBL" id="SFS44185.1"/>
    </source>
</evidence>
<dbReference type="Proteomes" id="UP000183209">
    <property type="component" value="Unassembled WGS sequence"/>
</dbReference>
<dbReference type="OrthoDB" id="797022at2"/>
<dbReference type="Pfam" id="PF21790">
    <property type="entry name" value="OGG"/>
    <property type="match status" value="1"/>
</dbReference>
<gene>
    <name evidence="1" type="ORF">SAMN04487906_0497</name>
</gene>
<protein>
    <submittedName>
        <fullName evidence="1">Uncharacterized protein</fullName>
    </submittedName>
</protein>
<organism evidence="1 2">
    <name type="scientific">Zhouia amylolytica</name>
    <dbReference type="NCBI Taxonomy" id="376730"/>
    <lineage>
        <taxon>Bacteria</taxon>
        <taxon>Pseudomonadati</taxon>
        <taxon>Bacteroidota</taxon>
        <taxon>Flavobacteriia</taxon>
        <taxon>Flavobacteriales</taxon>
        <taxon>Flavobacteriaceae</taxon>
        <taxon>Zhouia</taxon>
    </lineage>
</organism>
<dbReference type="RefSeq" id="WP_074976657.1">
    <property type="nucleotide sequence ID" value="NZ_FPAG01000001.1"/>
</dbReference>
<accession>A0A1I6PVW2</accession>
<proteinExistence type="predicted"/>
<evidence type="ECO:0000313" key="2">
    <source>
        <dbReference type="Proteomes" id="UP000183209"/>
    </source>
</evidence>
<name>A0A1I6PVW2_9FLAO</name>
<reference evidence="1 2" key="1">
    <citation type="submission" date="2016-10" db="EMBL/GenBank/DDBJ databases">
        <authorList>
            <person name="de Groot N.N."/>
        </authorList>
    </citation>
    <scope>NUCLEOTIDE SEQUENCE [LARGE SCALE GENOMIC DNA]</scope>
    <source>
        <strain evidence="1 2">CGMCC 1.6114</strain>
    </source>
</reference>